<dbReference type="RefSeq" id="WP_303681606.1">
    <property type="nucleotide sequence ID" value="NZ_LVWG01000030.1"/>
</dbReference>
<dbReference type="Proteomes" id="UP000076481">
    <property type="component" value="Unassembled WGS sequence"/>
</dbReference>
<dbReference type="EMBL" id="LVWG01000030">
    <property type="protein sequence ID" value="KZK74254.1"/>
    <property type="molecule type" value="Genomic_DNA"/>
</dbReference>
<name>A0A165LP52_PELLU</name>
<protein>
    <recommendedName>
        <fullName evidence="3">DUF4295 domain-containing protein</fullName>
    </recommendedName>
</protein>
<reference evidence="1 2" key="1">
    <citation type="submission" date="2016-03" db="EMBL/GenBank/DDBJ databases">
        <title>Speciation and ecological success in dimly lit waters: horizontal gene transfer in a green sulfur bacteria bloom unveiled by metagenomic assembly.</title>
        <authorList>
            <person name="Llorens-Mares T."/>
            <person name="Liu Z."/>
            <person name="Allen L.Z."/>
            <person name="Rusch D.B."/>
            <person name="Craig M.T."/>
            <person name="Dupont C.L."/>
            <person name="Bryant D.A."/>
            <person name="Casamayor E.O."/>
        </authorList>
    </citation>
    <scope>NUCLEOTIDE SEQUENCE [LARGE SCALE GENOMIC DNA]</scope>
    <source>
        <strain evidence="1">CIII</strain>
    </source>
</reference>
<dbReference type="AlphaFoldDB" id="A0A165LP52"/>
<sequence length="64" mass="7173">MAKKQSFGDKNKKSGTSDFKVAKLVFSVKSEKRNAWKFVEKNVRIPNGENDQAILTKAISDSVK</sequence>
<proteinExistence type="predicted"/>
<gene>
    <name evidence="1" type="ORF">A3K90_04895</name>
</gene>
<evidence type="ECO:0000313" key="2">
    <source>
        <dbReference type="Proteomes" id="UP000076481"/>
    </source>
</evidence>
<comment type="caution">
    <text evidence="1">The sequence shown here is derived from an EMBL/GenBank/DDBJ whole genome shotgun (WGS) entry which is preliminary data.</text>
</comment>
<organism evidence="1 2">
    <name type="scientific">Pelodictyon luteolum</name>
    <dbReference type="NCBI Taxonomy" id="1100"/>
    <lineage>
        <taxon>Bacteria</taxon>
        <taxon>Pseudomonadati</taxon>
        <taxon>Chlorobiota</taxon>
        <taxon>Chlorobiia</taxon>
        <taxon>Chlorobiales</taxon>
        <taxon>Chlorobiaceae</taxon>
        <taxon>Chlorobium/Pelodictyon group</taxon>
        <taxon>Pelodictyon</taxon>
    </lineage>
</organism>
<accession>A0A165LP52</accession>
<evidence type="ECO:0008006" key="3">
    <source>
        <dbReference type="Google" id="ProtNLM"/>
    </source>
</evidence>
<evidence type="ECO:0000313" key="1">
    <source>
        <dbReference type="EMBL" id="KZK74254.1"/>
    </source>
</evidence>